<dbReference type="EMBL" id="UGOD01000001">
    <property type="protein sequence ID" value="STX51545.1"/>
    <property type="molecule type" value="Genomic_DNA"/>
</dbReference>
<dbReference type="Gene3D" id="4.10.320.10">
    <property type="entry name" value="E3-binding domain"/>
    <property type="match status" value="1"/>
</dbReference>
<dbReference type="NCBIfam" id="TIGR01348">
    <property type="entry name" value="PDHac_trf_long"/>
    <property type="match status" value="1"/>
</dbReference>
<dbReference type="Pfam" id="PF00364">
    <property type="entry name" value="Biotin_lipoyl"/>
    <property type="match status" value="2"/>
</dbReference>
<dbReference type="SUPFAM" id="SSF47005">
    <property type="entry name" value="Peripheral subunit-binding domain of 2-oxo acid dehydrogenase complex"/>
    <property type="match status" value="1"/>
</dbReference>
<evidence type="ECO:0000256" key="7">
    <source>
        <dbReference type="ARBA" id="ARBA00025211"/>
    </source>
</evidence>
<feature type="domain" description="Lipoyl-binding" evidence="11">
    <location>
        <begin position="4"/>
        <end position="78"/>
    </location>
</feature>
<evidence type="ECO:0000256" key="5">
    <source>
        <dbReference type="ARBA" id="ARBA00022823"/>
    </source>
</evidence>
<accession>A0A378JJY8</accession>
<dbReference type="RefSeq" id="WP_115331174.1">
    <property type="nucleotide sequence ID" value="NZ_CAAAHP010000001.1"/>
</dbReference>
<feature type="domain" description="Lipoyl-binding" evidence="11">
    <location>
        <begin position="131"/>
        <end position="205"/>
    </location>
</feature>
<keyword evidence="3 9" id="KW-0808">Transferase</keyword>
<dbReference type="Gene3D" id="2.40.50.100">
    <property type="match status" value="2"/>
</dbReference>
<comment type="subunit">
    <text evidence="2 9">Forms a 24-polypeptide structural core with octahedral symmetry.</text>
</comment>
<evidence type="ECO:0000259" key="12">
    <source>
        <dbReference type="PROSITE" id="PS51826"/>
    </source>
</evidence>
<dbReference type="CDD" id="cd06849">
    <property type="entry name" value="lipoyl_domain"/>
    <property type="match status" value="2"/>
</dbReference>
<dbReference type="FunFam" id="3.30.559.10:FF:000004">
    <property type="entry name" value="Acetyltransferase component of pyruvate dehydrogenase complex"/>
    <property type="match status" value="1"/>
</dbReference>
<evidence type="ECO:0000256" key="4">
    <source>
        <dbReference type="ARBA" id="ARBA00022737"/>
    </source>
</evidence>
<keyword evidence="6 9" id="KW-0012">Acyltransferase</keyword>
<proteinExistence type="inferred from homology"/>
<evidence type="ECO:0000313" key="13">
    <source>
        <dbReference type="EMBL" id="STX51545.1"/>
    </source>
</evidence>
<dbReference type="PANTHER" id="PTHR43178">
    <property type="entry name" value="DIHYDROLIPOAMIDE ACETYLTRANSFERASE COMPONENT OF PYRUVATE DEHYDROGENASE COMPLEX"/>
    <property type="match status" value="1"/>
</dbReference>
<dbReference type="InterPro" id="IPR006256">
    <property type="entry name" value="AcTrfase_Pyrv_DH_cplx"/>
</dbReference>
<dbReference type="EC" id="2.3.1.12" evidence="9"/>
<keyword evidence="4" id="KW-0677">Repeat</keyword>
<organism evidence="13 14">
    <name type="scientific">Legionella busanensis</name>
    <dbReference type="NCBI Taxonomy" id="190655"/>
    <lineage>
        <taxon>Bacteria</taxon>
        <taxon>Pseudomonadati</taxon>
        <taxon>Pseudomonadota</taxon>
        <taxon>Gammaproteobacteria</taxon>
        <taxon>Legionellales</taxon>
        <taxon>Legionellaceae</taxon>
        <taxon>Legionella</taxon>
    </lineage>
</organism>
<dbReference type="SUPFAM" id="SSF52777">
    <property type="entry name" value="CoA-dependent acyltransferases"/>
    <property type="match status" value="1"/>
</dbReference>
<dbReference type="PROSITE" id="PS51826">
    <property type="entry name" value="PSBD"/>
    <property type="match status" value="1"/>
</dbReference>
<dbReference type="SUPFAM" id="SSF51230">
    <property type="entry name" value="Single hybrid motif"/>
    <property type="match status" value="2"/>
</dbReference>
<dbReference type="InterPro" id="IPR011053">
    <property type="entry name" value="Single_hybrid_motif"/>
</dbReference>
<sequence length="560" mass="60502">MTDEIKIKVPDIGGANNVDVIEILVHPGDEIDVNTSLITLESDKASMEIPSPQAGKIEKILVNIGDKVSEGDVILTLVDEDQSALEVKEDKKSSAEKNTAIKESAVIEQLSNNQVNNSKEKPSNLSEGSKLIDVVIPDIGGATDVDVIEVMIKPGDSIEKDQALITLEGDKATMDIPAPAAGSVDKVAIKVGDKVAQGTLILTLKTQGLSQNKSDDSASPESKVAPKDNENESKEVDEPSPSKAEQTKALAPNSEDSETTSDDNVFAGPAVRRMARELGVSLTKVKGTGRKGRITKEDIQAFIKAKLVEQPASGQFSLPQAPTIDFSKFGEIETKPLNKIKRLTGQNVHRSWITIPHVTQFDEADITDLEAFRKAETEAAKNTGYKLTILAFVTKVVSKALLAFPQFNASLDSTGDNLIYKKYFNIGIAVETLNGLVVPVIREVDKLSISEIARQMAEVSQRARDKGITPMDMSGGCFTISSLGGIGGTAFTPIVNSPEVAILGLSRSTIKPIYINNEFRPRLMLPLSLSYDHRVIDGAEAARFTRYIAELLSDIRRIIL</sequence>
<dbReference type="InterPro" id="IPR050743">
    <property type="entry name" value="2-oxoacid_DH_E2_comp"/>
</dbReference>
<evidence type="ECO:0000256" key="10">
    <source>
        <dbReference type="SAM" id="MobiDB-lite"/>
    </source>
</evidence>
<evidence type="ECO:0000256" key="2">
    <source>
        <dbReference type="ARBA" id="ARBA00011484"/>
    </source>
</evidence>
<dbReference type="PANTHER" id="PTHR43178:SF2">
    <property type="entry name" value="DIHYDROLIPOYLLYSINE-RESIDUE ACETYLTRANSFERASE COMPONENT OF PYRUVATE DEHYDROGENASE COMPLEX"/>
    <property type="match status" value="1"/>
</dbReference>
<dbReference type="OrthoDB" id="9805770at2"/>
<evidence type="ECO:0000313" key="14">
    <source>
        <dbReference type="Proteomes" id="UP000254794"/>
    </source>
</evidence>
<dbReference type="Pfam" id="PF00198">
    <property type="entry name" value="2-oxoacid_dh"/>
    <property type="match status" value="1"/>
</dbReference>
<comment type="function">
    <text evidence="7">The pyruvate dehydrogenase complex catalyzes the overall conversion of pyruvate to acetyl-CoA and CO(2). It contains multiple copies of three enzymatic components: pyruvate dehydrogenase (E1), dihydrolipoamide acetyltransferase (E2) and lipoamide dehydrogenase (E3).</text>
</comment>
<dbReference type="GO" id="GO:0031405">
    <property type="term" value="F:lipoic acid binding"/>
    <property type="evidence" value="ECO:0007669"/>
    <property type="project" value="TreeGrafter"/>
</dbReference>
<dbReference type="GO" id="GO:0004742">
    <property type="term" value="F:dihydrolipoyllysine-residue acetyltransferase activity"/>
    <property type="evidence" value="ECO:0007669"/>
    <property type="project" value="UniProtKB-UniRule"/>
</dbReference>
<evidence type="ECO:0000256" key="9">
    <source>
        <dbReference type="RuleBase" id="RU361137"/>
    </source>
</evidence>
<name>A0A378JJY8_9GAMM</name>
<dbReference type="Pfam" id="PF02817">
    <property type="entry name" value="E3_binding"/>
    <property type="match status" value="1"/>
</dbReference>
<protein>
    <recommendedName>
        <fullName evidence="9">Acetyltransferase component of pyruvate dehydrogenase complex</fullName>
        <ecNumber evidence="9">2.3.1.12</ecNumber>
    </recommendedName>
</protein>
<dbReference type="InterPro" id="IPR004167">
    <property type="entry name" value="PSBD"/>
</dbReference>
<dbReference type="InterPro" id="IPR000089">
    <property type="entry name" value="Biotin_lipoyl"/>
</dbReference>
<dbReference type="InterPro" id="IPR003016">
    <property type="entry name" value="2-oxoA_DH_lipoyl-BS"/>
</dbReference>
<dbReference type="Proteomes" id="UP000254794">
    <property type="component" value="Unassembled WGS sequence"/>
</dbReference>
<feature type="compositionally biased region" description="Basic and acidic residues" evidence="10">
    <location>
        <begin position="224"/>
        <end position="237"/>
    </location>
</feature>
<evidence type="ECO:0000256" key="1">
    <source>
        <dbReference type="ARBA" id="ARBA00007317"/>
    </source>
</evidence>
<evidence type="ECO:0000256" key="6">
    <source>
        <dbReference type="ARBA" id="ARBA00023315"/>
    </source>
</evidence>
<gene>
    <name evidence="13" type="primary">aceF</name>
    <name evidence="13" type="ORF">NCTC13316_01640</name>
</gene>
<dbReference type="InterPro" id="IPR023213">
    <property type="entry name" value="CAT-like_dom_sf"/>
</dbReference>
<feature type="compositionally biased region" description="Polar residues" evidence="10">
    <location>
        <begin position="209"/>
        <end position="220"/>
    </location>
</feature>
<feature type="region of interest" description="Disordered" evidence="10">
    <location>
        <begin position="209"/>
        <end position="268"/>
    </location>
</feature>
<keyword evidence="14" id="KW-1185">Reference proteome</keyword>
<dbReference type="FunFam" id="4.10.320.10:FF:000002">
    <property type="entry name" value="Dihydrolipoamide acetyltransferase component of pyruvate dehydrogenase complex"/>
    <property type="match status" value="1"/>
</dbReference>
<dbReference type="InterPro" id="IPR036625">
    <property type="entry name" value="E3-bd_dom_sf"/>
</dbReference>
<keyword evidence="5 9" id="KW-0450">Lipoyl</keyword>
<comment type="catalytic activity">
    <reaction evidence="8 9">
        <text>N(6)-[(R)-dihydrolipoyl]-L-lysyl-[protein] + acetyl-CoA = N(6)-[(R)-S(8)-acetyldihydrolipoyl]-L-lysyl-[protein] + CoA</text>
        <dbReference type="Rhea" id="RHEA:17017"/>
        <dbReference type="Rhea" id="RHEA-COMP:10475"/>
        <dbReference type="Rhea" id="RHEA-COMP:10478"/>
        <dbReference type="ChEBI" id="CHEBI:57287"/>
        <dbReference type="ChEBI" id="CHEBI:57288"/>
        <dbReference type="ChEBI" id="CHEBI:83100"/>
        <dbReference type="ChEBI" id="CHEBI:83111"/>
        <dbReference type="EC" id="2.3.1.12"/>
    </reaction>
</comment>
<reference evidence="13 14" key="1">
    <citation type="submission" date="2018-06" db="EMBL/GenBank/DDBJ databases">
        <authorList>
            <consortium name="Pathogen Informatics"/>
            <person name="Doyle S."/>
        </authorList>
    </citation>
    <scope>NUCLEOTIDE SEQUENCE [LARGE SCALE GENOMIC DNA]</scope>
    <source>
        <strain evidence="13 14">NCTC13316</strain>
    </source>
</reference>
<feature type="domain" description="Peripheral subunit-binding (PSBD)" evidence="12">
    <location>
        <begin position="266"/>
        <end position="303"/>
    </location>
</feature>
<dbReference type="GO" id="GO:0045254">
    <property type="term" value="C:pyruvate dehydrogenase complex"/>
    <property type="evidence" value="ECO:0007669"/>
    <property type="project" value="UniProtKB-UniRule"/>
</dbReference>
<evidence type="ECO:0000256" key="8">
    <source>
        <dbReference type="ARBA" id="ARBA00048370"/>
    </source>
</evidence>
<comment type="cofactor">
    <cofactor evidence="9">
        <name>(R)-lipoate</name>
        <dbReference type="ChEBI" id="CHEBI:83088"/>
    </cofactor>
    <text evidence="9">Binds 2 lipoyl cofactors covalently.</text>
</comment>
<evidence type="ECO:0000259" key="11">
    <source>
        <dbReference type="PROSITE" id="PS50968"/>
    </source>
</evidence>
<dbReference type="GO" id="GO:0006086">
    <property type="term" value="P:pyruvate decarboxylation to acetyl-CoA"/>
    <property type="evidence" value="ECO:0007669"/>
    <property type="project" value="UniProtKB-UniRule"/>
</dbReference>
<keyword evidence="13" id="KW-0670">Pyruvate</keyword>
<dbReference type="AlphaFoldDB" id="A0A378JJY8"/>
<dbReference type="Gene3D" id="3.30.559.10">
    <property type="entry name" value="Chloramphenicol acetyltransferase-like domain"/>
    <property type="match status" value="1"/>
</dbReference>
<evidence type="ECO:0000256" key="3">
    <source>
        <dbReference type="ARBA" id="ARBA00022679"/>
    </source>
</evidence>
<comment type="similarity">
    <text evidence="1 9">Belongs to the 2-oxoacid dehydrogenase family.</text>
</comment>
<dbReference type="InterPro" id="IPR001078">
    <property type="entry name" value="2-oxoacid_DH_actylTfrase"/>
</dbReference>
<dbReference type="PROSITE" id="PS00189">
    <property type="entry name" value="LIPOYL"/>
    <property type="match status" value="2"/>
</dbReference>
<dbReference type="PROSITE" id="PS50968">
    <property type="entry name" value="BIOTINYL_LIPOYL"/>
    <property type="match status" value="2"/>
</dbReference>
<dbReference type="FunFam" id="2.40.50.100:FF:000009">
    <property type="entry name" value="Acetyltransferase component of pyruvate dehydrogenase complex"/>
    <property type="match status" value="2"/>
</dbReference>
<dbReference type="GO" id="GO:0005737">
    <property type="term" value="C:cytoplasm"/>
    <property type="evidence" value="ECO:0007669"/>
    <property type="project" value="TreeGrafter"/>
</dbReference>